<sequence length="213" mass="25681">MINKKYTANVNQLEKYEKQFLLDGRNYLNLAKKISISNLEKLSDKQLLSLFLDHQDKRNRYSCFAWSAFILNNYVADRATAILEPYIKGRGDKQEIIDALFRPQKRAAVLQLQYEVGKREFNYLYEKFKWLPCLDIHNKPWTKEEFKEHIKSFTKVVNKKEISFKKMIKKLKIKKKDLQYLDMAKRFVYIKDARDDFRRESVFYSNKKILKVI</sequence>
<accession>A0A0G0KFK1</accession>
<organism evidence="1 2">
    <name type="scientific">Candidatus Daviesbacteria bacterium GW2011_GWF2_38_6</name>
    <dbReference type="NCBI Taxonomy" id="1618432"/>
    <lineage>
        <taxon>Bacteria</taxon>
        <taxon>Candidatus Daviesiibacteriota</taxon>
    </lineage>
</organism>
<dbReference type="Proteomes" id="UP000034324">
    <property type="component" value="Unassembled WGS sequence"/>
</dbReference>
<proteinExistence type="predicted"/>
<gene>
    <name evidence="1" type="ORF">US99_C0022G0015</name>
</gene>
<evidence type="ECO:0000313" key="2">
    <source>
        <dbReference type="Proteomes" id="UP000034324"/>
    </source>
</evidence>
<protein>
    <submittedName>
        <fullName evidence="1">Uncharacterized protein</fullName>
    </submittedName>
</protein>
<evidence type="ECO:0000313" key="1">
    <source>
        <dbReference type="EMBL" id="KKQ78423.1"/>
    </source>
</evidence>
<dbReference type="EMBL" id="LBVC01000022">
    <property type="protein sequence ID" value="KKQ78423.1"/>
    <property type="molecule type" value="Genomic_DNA"/>
</dbReference>
<name>A0A0G0KFK1_9BACT</name>
<dbReference type="AlphaFoldDB" id="A0A0G0KFK1"/>
<reference evidence="1 2" key="1">
    <citation type="journal article" date="2015" name="Nature">
        <title>rRNA introns, odd ribosomes, and small enigmatic genomes across a large radiation of phyla.</title>
        <authorList>
            <person name="Brown C.T."/>
            <person name="Hug L.A."/>
            <person name="Thomas B.C."/>
            <person name="Sharon I."/>
            <person name="Castelle C.J."/>
            <person name="Singh A."/>
            <person name="Wilkins M.J."/>
            <person name="Williams K.H."/>
            <person name="Banfield J.F."/>
        </authorList>
    </citation>
    <scope>NUCLEOTIDE SEQUENCE [LARGE SCALE GENOMIC DNA]</scope>
</reference>
<comment type="caution">
    <text evidence="1">The sequence shown here is derived from an EMBL/GenBank/DDBJ whole genome shotgun (WGS) entry which is preliminary data.</text>
</comment>